<feature type="compositionally biased region" description="Low complexity" evidence="7">
    <location>
        <begin position="1099"/>
        <end position="1111"/>
    </location>
</feature>
<dbReference type="Gene3D" id="1.10.8.270">
    <property type="entry name" value="putative rabgap domain of human tbc1 domain family member 14 like domains"/>
    <property type="match status" value="1"/>
</dbReference>
<comment type="caution">
    <text evidence="11">The sequence shown here is derived from an EMBL/GenBank/DDBJ whole genome shotgun (WGS) entry which is preliminary data.</text>
</comment>
<dbReference type="EMBL" id="CAJNOQ010001025">
    <property type="protein sequence ID" value="CAF0861411.1"/>
    <property type="molecule type" value="Genomic_DNA"/>
</dbReference>
<dbReference type="Gene3D" id="3.20.20.70">
    <property type="entry name" value="Aldolase class I"/>
    <property type="match status" value="1"/>
</dbReference>
<dbReference type="Proteomes" id="UP000663829">
    <property type="component" value="Unassembled WGS sequence"/>
</dbReference>
<dbReference type="InterPro" id="IPR035969">
    <property type="entry name" value="Rab-GAP_TBC_sf"/>
</dbReference>
<reference evidence="11" key="1">
    <citation type="submission" date="2021-02" db="EMBL/GenBank/DDBJ databases">
        <authorList>
            <person name="Nowell W R."/>
        </authorList>
    </citation>
    <scope>NUCLEOTIDE SEQUENCE</scope>
</reference>
<gene>
    <name evidence="11" type="ORF">GPM918_LOCUS6608</name>
    <name evidence="12" type="ORF">SRO942_LOCUS6608</name>
</gene>
<accession>A0A813X7S3</accession>
<comment type="similarity">
    <text evidence="2">Belongs to the HMG-CoA lyase family.</text>
</comment>
<dbReference type="PROSITE" id="PS50086">
    <property type="entry name" value="TBC_RABGAP"/>
    <property type="match status" value="1"/>
</dbReference>
<proteinExistence type="inferred from homology"/>
<evidence type="ECO:0000256" key="3">
    <source>
        <dbReference type="ARBA" id="ARBA00012910"/>
    </source>
</evidence>
<feature type="domain" description="Rab-GAP TBC" evidence="8">
    <location>
        <begin position="335"/>
        <end position="640"/>
    </location>
</feature>
<dbReference type="FunFam" id="3.20.20.70:FF:000201">
    <property type="entry name" value="Hydroxymethylglutaryl-CoA lyase"/>
    <property type="match status" value="1"/>
</dbReference>
<comment type="pathway">
    <text evidence="1">Metabolic intermediate metabolism; (S)-3-hydroxy-3-methylglutaryl-CoA degradation; acetoacetate from (S)-3-hydroxy-3-methylglutaryl-CoA: step 1/1.</text>
</comment>
<dbReference type="SMART" id="SM00164">
    <property type="entry name" value="TBC"/>
    <property type="match status" value="1"/>
</dbReference>
<dbReference type="InterPro" id="IPR046341">
    <property type="entry name" value="SET_dom_sf"/>
</dbReference>
<dbReference type="Pfam" id="PF00856">
    <property type="entry name" value="SET"/>
    <property type="match status" value="1"/>
</dbReference>
<dbReference type="EMBL" id="CAJOBC010001025">
    <property type="protein sequence ID" value="CAF3649096.1"/>
    <property type="molecule type" value="Genomic_DNA"/>
</dbReference>
<dbReference type="Proteomes" id="UP000681722">
    <property type="component" value="Unassembled WGS sequence"/>
</dbReference>
<dbReference type="SUPFAM" id="SSF82199">
    <property type="entry name" value="SET domain"/>
    <property type="match status" value="1"/>
</dbReference>
<keyword evidence="13" id="KW-1185">Reference proteome</keyword>
<dbReference type="PANTHER" id="PTHR42738:SF7">
    <property type="entry name" value="HYDROXYMETHYLGLUTARYL-COA LYASE"/>
    <property type="match status" value="1"/>
</dbReference>
<dbReference type="AlphaFoldDB" id="A0A813X7S3"/>
<organism evidence="11 13">
    <name type="scientific">Didymodactylos carnosus</name>
    <dbReference type="NCBI Taxonomy" id="1234261"/>
    <lineage>
        <taxon>Eukaryota</taxon>
        <taxon>Metazoa</taxon>
        <taxon>Spiralia</taxon>
        <taxon>Gnathifera</taxon>
        <taxon>Rotifera</taxon>
        <taxon>Eurotatoria</taxon>
        <taxon>Bdelloidea</taxon>
        <taxon>Philodinida</taxon>
        <taxon>Philodinidae</taxon>
        <taxon>Didymodactylos</taxon>
    </lineage>
</organism>
<dbReference type="InterPro" id="IPR043594">
    <property type="entry name" value="HMGL"/>
</dbReference>
<evidence type="ECO:0000256" key="5">
    <source>
        <dbReference type="ARBA" id="ARBA00023239"/>
    </source>
</evidence>
<feature type="domain" description="Pyruvate carboxyltransferase" evidence="10">
    <location>
        <begin position="39"/>
        <end position="309"/>
    </location>
</feature>
<name>A0A813X7S3_9BILA</name>
<dbReference type="Pfam" id="PF00566">
    <property type="entry name" value="RabGAP-TBC"/>
    <property type="match status" value="1"/>
</dbReference>
<dbReference type="GO" id="GO:0004419">
    <property type="term" value="F:hydroxymethylglutaryl-CoA lyase activity"/>
    <property type="evidence" value="ECO:0007669"/>
    <property type="project" value="UniProtKB-EC"/>
</dbReference>
<protein>
    <recommendedName>
        <fullName evidence="3">hydroxymethylglutaryl-CoA lyase</fullName>
        <ecNumber evidence="3">4.1.3.4</ecNumber>
    </recommendedName>
</protein>
<dbReference type="Pfam" id="PF00682">
    <property type="entry name" value="HMGL-like"/>
    <property type="match status" value="1"/>
</dbReference>
<evidence type="ECO:0000256" key="2">
    <source>
        <dbReference type="ARBA" id="ARBA00009405"/>
    </source>
</evidence>
<dbReference type="FunFam" id="1.10.8.270:FF:000019">
    <property type="entry name" value="TBC1 domain family member 13"/>
    <property type="match status" value="1"/>
</dbReference>
<keyword evidence="4" id="KW-0479">Metal-binding</keyword>
<feature type="region of interest" description="Disordered" evidence="7">
    <location>
        <begin position="1084"/>
        <end position="1111"/>
    </location>
</feature>
<evidence type="ECO:0000256" key="7">
    <source>
        <dbReference type="SAM" id="MobiDB-lite"/>
    </source>
</evidence>
<evidence type="ECO:0000259" key="10">
    <source>
        <dbReference type="PROSITE" id="PS50991"/>
    </source>
</evidence>
<dbReference type="SUPFAM" id="SSF51569">
    <property type="entry name" value="Aldolase"/>
    <property type="match status" value="1"/>
</dbReference>
<keyword evidence="5" id="KW-0456">Lyase</keyword>
<evidence type="ECO:0000259" key="8">
    <source>
        <dbReference type="PROSITE" id="PS50086"/>
    </source>
</evidence>
<evidence type="ECO:0000259" key="9">
    <source>
        <dbReference type="PROSITE" id="PS50280"/>
    </source>
</evidence>
<dbReference type="PROSITE" id="PS50991">
    <property type="entry name" value="PYR_CT"/>
    <property type="match status" value="1"/>
</dbReference>
<evidence type="ECO:0000313" key="13">
    <source>
        <dbReference type="Proteomes" id="UP000663829"/>
    </source>
</evidence>
<sequence>MLLKKTIRHMVDDKSIQLFKHQIQRLKNSRSLSISSNWVKIVEVGPRDGLQNEKQIVPTSVKVEFINRLSRTGLNYIEATSFVAPKWVPQMADHTEVLAQIERRTGVRYAALTPNLQGIKSAIKSSVDEVAIFGAASETFSKKNINCSIDESLARFVDVVKLAKENSIPVRGYVSCVVGCPYEGKISPSQVLPVVQKLIDMGCVSYEVSLGDTTGVGTPKSIKDLLLNLTENGISVEKLGIHCHDTYGLAISNIFQALEMGVRSVDSSVGGLGGCPYAKGATGNVATEDVVYLMNGLGYETGVDLEKLIETGYFITNYLGRQNNSKVAHAMPCCPSEKGIRSKTWKILLNYLLLDRTKWHAHLCKQRELYRGYIRETIIKPGLQTSSTPSEVVDHPLNSESNSSWAAYFKENEVLLQIDRDVRPDLCFFQRETEYPCNEILTQEPGFESLRKRIVSTTLKVESQLQKRLGTVELQSNESLYGNNNNDDFGEYQLLPDGHESHWEVVERILFVYCKLNVGQGYVQGMNEIIGPLYYTFATDPHVEWREHAEADCFYCFTNLMVHIRDNFIKVLDNTAYGIVVRMQRFLQLLKLTDSVIHNLFERLKLKPEFYAFRWLTLLLSQEFHLPDVMRLWDSLFANNDRNFEFLLYICCAMIILQRNRLLNGNFSINIKLLQMATATTSSVLMTDLDNKDASFFVTYDEQKGRQIISKRTYQTSEIILQEKPLVCSQFEWNKLYKYSACEYCLHSLESCENNVRRLCQDQTINIPYPENDPNRNVEQTIVRCGKCNELYCSSTCYELACESYHKILCKNTLETNNERIILISKIQDLWRSVHPPPETSSISLVLKMMAMLRQTTDRQDLLRRFQQFSQGVQSTNQKFYHKLLRKEFEVRFEQLRTCLQKLNDDHLKIDEFKWFLTANGFRQLLALLGRNQQGIGTSSLAVWVKNCENIHEHNLKHDEISQMIDAIYTKIDEGFYSYKINYEFILFMFVCLVSGDFIDCEGSGLFQLQINHSCDANAEIQYLHNNSQLSVVATKTISMGEEITINYLSECDRNRSKHSRQKILLENYLFICQCNRCLAESNQADETSDEEEEENVDDNNNSESNVEMED</sequence>
<dbReference type="NCBIfam" id="NF004283">
    <property type="entry name" value="PRK05692.1"/>
    <property type="match status" value="1"/>
</dbReference>
<feature type="domain" description="SET" evidence="9">
    <location>
        <begin position="692"/>
        <end position="1049"/>
    </location>
</feature>
<dbReference type="InterPro" id="IPR000891">
    <property type="entry name" value="PYR_CT"/>
</dbReference>
<evidence type="ECO:0000313" key="12">
    <source>
        <dbReference type="EMBL" id="CAF3649096.1"/>
    </source>
</evidence>
<dbReference type="GO" id="GO:0046951">
    <property type="term" value="P:ketone body biosynthetic process"/>
    <property type="evidence" value="ECO:0007669"/>
    <property type="project" value="TreeGrafter"/>
</dbReference>
<dbReference type="UniPathway" id="UPA00896">
    <property type="reaction ID" value="UER00863"/>
</dbReference>
<evidence type="ECO:0000256" key="4">
    <source>
        <dbReference type="ARBA" id="ARBA00022723"/>
    </source>
</evidence>
<dbReference type="PROSITE" id="PS50280">
    <property type="entry name" value="SET"/>
    <property type="match status" value="1"/>
</dbReference>
<dbReference type="GO" id="GO:0046872">
    <property type="term" value="F:metal ion binding"/>
    <property type="evidence" value="ECO:0007669"/>
    <property type="project" value="UniProtKB-KW"/>
</dbReference>
<dbReference type="Gene3D" id="1.10.472.80">
    <property type="entry name" value="Ypt/Rab-GAP domain of gyp1p, domain 3"/>
    <property type="match status" value="1"/>
</dbReference>
<dbReference type="SUPFAM" id="SSF47923">
    <property type="entry name" value="Ypt/Rab-GAP domain of gyp1p"/>
    <property type="match status" value="2"/>
</dbReference>
<dbReference type="EC" id="4.1.3.4" evidence="3"/>
<dbReference type="OrthoDB" id="10263206at2759"/>
<dbReference type="InterPro" id="IPR000195">
    <property type="entry name" value="Rab-GAP-TBC_dom"/>
</dbReference>
<dbReference type="InterPro" id="IPR001214">
    <property type="entry name" value="SET_dom"/>
</dbReference>
<feature type="compositionally biased region" description="Acidic residues" evidence="7">
    <location>
        <begin position="1087"/>
        <end position="1098"/>
    </location>
</feature>
<dbReference type="GO" id="GO:0006552">
    <property type="term" value="P:L-leucine catabolic process"/>
    <property type="evidence" value="ECO:0007669"/>
    <property type="project" value="TreeGrafter"/>
</dbReference>
<dbReference type="CDD" id="cd07938">
    <property type="entry name" value="DRE_TIM_HMGL"/>
    <property type="match status" value="1"/>
</dbReference>
<evidence type="ECO:0000313" key="11">
    <source>
        <dbReference type="EMBL" id="CAF0861411.1"/>
    </source>
</evidence>
<evidence type="ECO:0000256" key="6">
    <source>
        <dbReference type="ARBA" id="ARBA00049877"/>
    </source>
</evidence>
<evidence type="ECO:0000256" key="1">
    <source>
        <dbReference type="ARBA" id="ARBA00005143"/>
    </source>
</evidence>
<dbReference type="InterPro" id="IPR013785">
    <property type="entry name" value="Aldolase_TIM"/>
</dbReference>
<dbReference type="PANTHER" id="PTHR42738">
    <property type="entry name" value="HYDROXYMETHYLGLUTARYL-COA LYASE"/>
    <property type="match status" value="1"/>
</dbReference>
<comment type="catalytic activity">
    <reaction evidence="6">
        <text>(3S)-3-hydroxy-3-methylglutaryl-CoA = acetoacetate + acetyl-CoA</text>
        <dbReference type="Rhea" id="RHEA:24404"/>
        <dbReference type="ChEBI" id="CHEBI:13705"/>
        <dbReference type="ChEBI" id="CHEBI:43074"/>
        <dbReference type="ChEBI" id="CHEBI:57288"/>
        <dbReference type="EC" id="4.1.3.4"/>
    </reaction>
</comment>
<dbReference type="Gene3D" id="2.170.270.10">
    <property type="entry name" value="SET domain"/>
    <property type="match status" value="1"/>
</dbReference>